<feature type="transmembrane region" description="Helical" evidence="1">
    <location>
        <begin position="6"/>
        <end position="26"/>
    </location>
</feature>
<organism evidence="2 3">
    <name type="scientific">Candidatus Nomurabacteria bacterium RIFCSPHIGHO2_02_FULL_41_18</name>
    <dbReference type="NCBI Taxonomy" id="1801754"/>
    <lineage>
        <taxon>Bacteria</taxon>
        <taxon>Candidatus Nomuraibacteriota</taxon>
    </lineage>
</organism>
<protein>
    <submittedName>
        <fullName evidence="2">Uncharacterized protein</fullName>
    </submittedName>
</protein>
<evidence type="ECO:0000313" key="3">
    <source>
        <dbReference type="Proteomes" id="UP000177777"/>
    </source>
</evidence>
<sequence>MKMRILASVALLISVFIMPFWVSLILAFLEMFYFHFFAEAVIISLISDLLYSAPVQVFSGVTGVFFIVSLVVFIILELLKKKIRLEY</sequence>
<keyword evidence="1" id="KW-0472">Membrane</keyword>
<feature type="transmembrane region" description="Helical" evidence="1">
    <location>
        <begin position="57"/>
        <end position="79"/>
    </location>
</feature>
<keyword evidence="1" id="KW-1133">Transmembrane helix</keyword>
<keyword evidence="1" id="KW-0812">Transmembrane</keyword>
<proteinExistence type="predicted"/>
<reference evidence="2 3" key="1">
    <citation type="journal article" date="2016" name="Nat. Commun.">
        <title>Thousands of microbial genomes shed light on interconnected biogeochemical processes in an aquifer system.</title>
        <authorList>
            <person name="Anantharaman K."/>
            <person name="Brown C.T."/>
            <person name="Hug L.A."/>
            <person name="Sharon I."/>
            <person name="Castelle C.J."/>
            <person name="Probst A.J."/>
            <person name="Thomas B.C."/>
            <person name="Singh A."/>
            <person name="Wilkins M.J."/>
            <person name="Karaoz U."/>
            <person name="Brodie E.L."/>
            <person name="Williams K.H."/>
            <person name="Hubbard S.S."/>
            <person name="Banfield J.F."/>
        </authorList>
    </citation>
    <scope>NUCLEOTIDE SEQUENCE [LARGE SCALE GENOMIC DNA]</scope>
</reference>
<evidence type="ECO:0000256" key="1">
    <source>
        <dbReference type="SAM" id="Phobius"/>
    </source>
</evidence>
<dbReference type="STRING" id="1801754.A3D42_01160"/>
<dbReference type="AlphaFoldDB" id="A0A1F6W6N6"/>
<dbReference type="EMBL" id="MFUE01000013">
    <property type="protein sequence ID" value="OGI77588.1"/>
    <property type="molecule type" value="Genomic_DNA"/>
</dbReference>
<accession>A0A1F6W6N6</accession>
<name>A0A1F6W6N6_9BACT</name>
<gene>
    <name evidence="2" type="ORF">A3D42_01160</name>
</gene>
<comment type="caution">
    <text evidence="2">The sequence shown here is derived from an EMBL/GenBank/DDBJ whole genome shotgun (WGS) entry which is preliminary data.</text>
</comment>
<evidence type="ECO:0000313" key="2">
    <source>
        <dbReference type="EMBL" id="OGI77588.1"/>
    </source>
</evidence>
<dbReference type="Proteomes" id="UP000177777">
    <property type="component" value="Unassembled WGS sequence"/>
</dbReference>